<feature type="transmembrane region" description="Helical" evidence="13">
    <location>
        <begin position="45"/>
        <end position="66"/>
    </location>
</feature>
<dbReference type="PANTHER" id="PTHR12424:SF8">
    <property type="entry name" value="PROTEIN TWEETY"/>
    <property type="match status" value="1"/>
</dbReference>
<dbReference type="EMBL" id="JAWDGP010004908">
    <property type="protein sequence ID" value="KAK3761354.1"/>
    <property type="molecule type" value="Genomic_DNA"/>
</dbReference>
<comment type="similarity">
    <text evidence="2 13">Belongs to the tweety family.</text>
</comment>
<feature type="transmembrane region" description="Helical" evidence="13">
    <location>
        <begin position="215"/>
        <end position="239"/>
    </location>
</feature>
<comment type="function">
    <text evidence="13">Probable chloride channel.</text>
</comment>
<keyword evidence="4" id="KW-1003">Cell membrane</keyword>
<dbReference type="InterPro" id="IPR006990">
    <property type="entry name" value="Tweety"/>
</dbReference>
<evidence type="ECO:0000256" key="14">
    <source>
        <dbReference type="SAM" id="MobiDB-lite"/>
    </source>
</evidence>
<dbReference type="GO" id="GO:0072320">
    <property type="term" value="F:volume-sensitive chloride channel activity"/>
    <property type="evidence" value="ECO:0007669"/>
    <property type="project" value="TreeGrafter"/>
</dbReference>
<feature type="transmembrane region" description="Helical" evidence="13">
    <location>
        <begin position="87"/>
        <end position="108"/>
    </location>
</feature>
<evidence type="ECO:0000313" key="16">
    <source>
        <dbReference type="Proteomes" id="UP001283361"/>
    </source>
</evidence>
<dbReference type="GO" id="GO:0005229">
    <property type="term" value="F:intracellularly calcium-gated chloride channel activity"/>
    <property type="evidence" value="ECO:0007669"/>
    <property type="project" value="TreeGrafter"/>
</dbReference>
<dbReference type="GO" id="GO:0034707">
    <property type="term" value="C:chloride channel complex"/>
    <property type="evidence" value="ECO:0007669"/>
    <property type="project" value="UniProtKB-UniRule"/>
</dbReference>
<evidence type="ECO:0000256" key="8">
    <source>
        <dbReference type="ARBA" id="ARBA00023136"/>
    </source>
</evidence>
<dbReference type="Pfam" id="PF04906">
    <property type="entry name" value="Tweety"/>
    <property type="match status" value="1"/>
</dbReference>
<dbReference type="AlphaFoldDB" id="A0AAE1D8F9"/>
<evidence type="ECO:0000256" key="5">
    <source>
        <dbReference type="ARBA" id="ARBA00022692"/>
    </source>
</evidence>
<keyword evidence="10" id="KW-0325">Glycoprotein</keyword>
<dbReference type="PANTHER" id="PTHR12424">
    <property type="entry name" value="TWEETY-RELATED"/>
    <property type="match status" value="1"/>
</dbReference>
<keyword evidence="12 13" id="KW-0407">Ion channel</keyword>
<accession>A0AAE1D8F9</accession>
<protein>
    <recommendedName>
        <fullName evidence="13">Protein tweety homolog</fullName>
    </recommendedName>
</protein>
<dbReference type="GO" id="GO:0005886">
    <property type="term" value="C:plasma membrane"/>
    <property type="evidence" value="ECO:0007669"/>
    <property type="project" value="UniProtKB-SubCell"/>
</dbReference>
<evidence type="ECO:0000256" key="11">
    <source>
        <dbReference type="ARBA" id="ARBA00023214"/>
    </source>
</evidence>
<feature type="region of interest" description="Disordered" evidence="14">
    <location>
        <begin position="483"/>
        <end position="503"/>
    </location>
</feature>
<evidence type="ECO:0000256" key="12">
    <source>
        <dbReference type="ARBA" id="ARBA00023303"/>
    </source>
</evidence>
<evidence type="ECO:0000313" key="15">
    <source>
        <dbReference type="EMBL" id="KAK3761354.1"/>
    </source>
</evidence>
<keyword evidence="5 13" id="KW-0812">Transmembrane</keyword>
<evidence type="ECO:0000256" key="6">
    <source>
        <dbReference type="ARBA" id="ARBA00022989"/>
    </source>
</evidence>
<keyword evidence="3 13" id="KW-0813">Transport</keyword>
<keyword evidence="8 13" id="KW-0472">Membrane</keyword>
<organism evidence="15 16">
    <name type="scientific">Elysia crispata</name>
    <name type="common">lettuce slug</name>
    <dbReference type="NCBI Taxonomy" id="231223"/>
    <lineage>
        <taxon>Eukaryota</taxon>
        <taxon>Metazoa</taxon>
        <taxon>Spiralia</taxon>
        <taxon>Lophotrochozoa</taxon>
        <taxon>Mollusca</taxon>
        <taxon>Gastropoda</taxon>
        <taxon>Heterobranchia</taxon>
        <taxon>Euthyneura</taxon>
        <taxon>Panpulmonata</taxon>
        <taxon>Sacoglossa</taxon>
        <taxon>Placobranchoidea</taxon>
        <taxon>Plakobranchidae</taxon>
        <taxon>Elysia</taxon>
    </lineage>
</organism>
<evidence type="ECO:0000256" key="13">
    <source>
        <dbReference type="RuleBase" id="RU361114"/>
    </source>
</evidence>
<evidence type="ECO:0000256" key="10">
    <source>
        <dbReference type="ARBA" id="ARBA00023180"/>
    </source>
</evidence>
<evidence type="ECO:0000256" key="7">
    <source>
        <dbReference type="ARBA" id="ARBA00023065"/>
    </source>
</evidence>
<keyword evidence="9 13" id="KW-0869">Chloride channel</keyword>
<keyword evidence="6 13" id="KW-1133">Transmembrane helix</keyword>
<feature type="transmembrane region" description="Helical" evidence="13">
    <location>
        <begin position="396"/>
        <end position="420"/>
    </location>
</feature>
<name>A0AAE1D8F9_9GAST</name>
<keyword evidence="11 13" id="KW-0868">Chloride</keyword>
<proteinExistence type="inferred from homology"/>
<reference evidence="15" key="1">
    <citation type="journal article" date="2023" name="G3 (Bethesda)">
        <title>A reference genome for the long-term kleptoplast-retaining sea slug Elysia crispata morphotype clarki.</title>
        <authorList>
            <person name="Eastman K.E."/>
            <person name="Pendleton A.L."/>
            <person name="Shaikh M.A."/>
            <person name="Suttiyut T."/>
            <person name="Ogas R."/>
            <person name="Tomko P."/>
            <person name="Gavelis G."/>
            <person name="Widhalm J.R."/>
            <person name="Wisecaver J.H."/>
        </authorList>
    </citation>
    <scope>NUCLEOTIDE SEQUENCE</scope>
    <source>
        <strain evidence="15">ECLA1</strain>
    </source>
</reference>
<gene>
    <name evidence="15" type="ORF">RRG08_060922</name>
</gene>
<comment type="caution">
    <text evidence="15">The sequence shown here is derived from an EMBL/GenBank/DDBJ whole genome shotgun (WGS) entry which is preliminary data.</text>
</comment>
<evidence type="ECO:0000256" key="4">
    <source>
        <dbReference type="ARBA" id="ARBA00022475"/>
    </source>
</evidence>
<feature type="transmembrane region" description="Helical" evidence="13">
    <location>
        <begin position="246"/>
        <end position="269"/>
    </location>
</feature>
<sequence>MAVTSKVYDRIWLTDYFHDFPHINFNFKKVNSTFDPENREYQESLAVLVLFPVCICLVLWLIYLIYFIARCCQRPSLHRHKNRGSCCFTGFVILLVLLADCLIGWGFFQNERADGGVDGVQLAVTNINTTIAVAQTDLTNLATIADKISGPLAQTLEAAAGDIPDPSFRKRIVDMIEQMRQQAVTAKRDVEVVDKLSSCQDYLTDAHDSVQEFEYYRWIGTICVFVLYAAVFVCVLVGLVKHWKRLLAITAAFGVLLAAVFWTLVGAYLSLSVGLGDFCVDPTKFFVRELTDSVSAGKLLVYMQCTDTSQPYQEVIVEAQNTLTQATNTLDAIAQYTRPYQLPGFEETVKLVEANILQAQGNLSGILTNVGTCTLLHNYYISGVNSACHKTLESGALLLVVSGLLALISAAMVFFVSCLWRTYDKKCTTQYINADDTDPFLPRPPPYEPDYGSIARASPAAWSDRGALRAQHPSVNEEQVMFLRHQPPPMREDSPPPAYHSGQFSSQYIEGALSSTYGHPRNQ</sequence>
<dbReference type="Proteomes" id="UP001283361">
    <property type="component" value="Unassembled WGS sequence"/>
</dbReference>
<keyword evidence="7 13" id="KW-0406">Ion transport</keyword>
<comment type="subcellular location">
    <subcellularLocation>
        <location evidence="1 13">Cell membrane</location>
        <topology evidence="1 13">Multi-pass membrane protein</topology>
    </subcellularLocation>
</comment>
<evidence type="ECO:0000256" key="3">
    <source>
        <dbReference type="ARBA" id="ARBA00022448"/>
    </source>
</evidence>
<evidence type="ECO:0000256" key="2">
    <source>
        <dbReference type="ARBA" id="ARBA00009849"/>
    </source>
</evidence>
<evidence type="ECO:0000256" key="9">
    <source>
        <dbReference type="ARBA" id="ARBA00023173"/>
    </source>
</evidence>
<evidence type="ECO:0000256" key="1">
    <source>
        <dbReference type="ARBA" id="ARBA00004651"/>
    </source>
</evidence>
<keyword evidence="16" id="KW-1185">Reference proteome</keyword>